<keyword evidence="4" id="KW-1185">Reference proteome</keyword>
<evidence type="ECO:0000259" key="2">
    <source>
        <dbReference type="Pfam" id="PF04069"/>
    </source>
</evidence>
<dbReference type="InterPro" id="IPR017783">
    <property type="entry name" value="ABC_choline_sub-bd"/>
</dbReference>
<dbReference type="Gene3D" id="3.40.190.100">
    <property type="entry name" value="Glycine betaine-binding periplasmic protein, domain 2"/>
    <property type="match status" value="1"/>
</dbReference>
<protein>
    <submittedName>
        <fullName evidence="3">Choline ABC transporter substrate-binding protein</fullName>
    </submittedName>
</protein>
<sequence>MRNLKTTAAALAATTMLAGAAHAQAQCEEISFSDVGWTDITTTTTTAAEVLRALGYDVNVRVLSVPVTFASLGSGDVDVFLGNWMPTQEAAISPYIEDGTIETINENLTGTIYNLAVPTYAYEAGLQSYEDIAEFSEELDNTIYGIEPGNEGNTYLIGLTEENEYGLGEFEVRESSEQGMLSEVRRAVDREEPIVFLGWAPHPMNANFDLEYLEGGEDFFGGEGSVYTVTREGFVEDCPNAGTLLEQMDFTLDMENTIMGLILDEGMDPEAAVQQWISNNPDILDGWLEGVTTVEGEEALPAVQEHFGL</sequence>
<dbReference type="GO" id="GO:0015871">
    <property type="term" value="P:choline transport"/>
    <property type="evidence" value="ECO:0007669"/>
    <property type="project" value="InterPro"/>
</dbReference>
<dbReference type="NCBIfam" id="TIGR03414">
    <property type="entry name" value="ABC_choline_bnd"/>
    <property type="match status" value="1"/>
</dbReference>
<evidence type="ECO:0000313" key="3">
    <source>
        <dbReference type="EMBL" id="KAA9006785.1"/>
    </source>
</evidence>
<dbReference type="CDD" id="cd13640">
    <property type="entry name" value="PBP2_ChoX"/>
    <property type="match status" value="1"/>
</dbReference>
<dbReference type="Gene3D" id="3.40.190.10">
    <property type="entry name" value="Periplasmic binding protein-like II"/>
    <property type="match status" value="1"/>
</dbReference>
<dbReference type="GO" id="GO:0033265">
    <property type="term" value="F:choline binding"/>
    <property type="evidence" value="ECO:0007669"/>
    <property type="project" value="InterPro"/>
</dbReference>
<dbReference type="EMBL" id="VYQE01000004">
    <property type="protein sequence ID" value="KAA9006785.1"/>
    <property type="molecule type" value="Genomic_DNA"/>
</dbReference>
<feature type="domain" description="ABC-type glycine betaine transport system substrate-binding" evidence="2">
    <location>
        <begin position="29"/>
        <end position="278"/>
    </location>
</feature>
<dbReference type="Pfam" id="PF04069">
    <property type="entry name" value="OpuAC"/>
    <property type="match status" value="1"/>
</dbReference>
<proteinExistence type="predicted"/>
<dbReference type="InterPro" id="IPR007210">
    <property type="entry name" value="ABC_Gly_betaine_transp_sub-bd"/>
</dbReference>
<name>A0A5J5GF39_9RHOB</name>
<feature type="chain" id="PRO_5023888036" evidence="1">
    <location>
        <begin position="24"/>
        <end position="309"/>
    </location>
</feature>
<comment type="caution">
    <text evidence="3">The sequence shown here is derived from an EMBL/GenBank/DDBJ whole genome shotgun (WGS) entry which is preliminary data.</text>
</comment>
<accession>A0A5J5GF39</accession>
<dbReference type="SUPFAM" id="SSF53850">
    <property type="entry name" value="Periplasmic binding protein-like II"/>
    <property type="match status" value="1"/>
</dbReference>
<dbReference type="GO" id="GO:0043190">
    <property type="term" value="C:ATP-binding cassette (ABC) transporter complex"/>
    <property type="evidence" value="ECO:0007669"/>
    <property type="project" value="InterPro"/>
</dbReference>
<dbReference type="AlphaFoldDB" id="A0A5J5GF39"/>
<feature type="signal peptide" evidence="1">
    <location>
        <begin position="1"/>
        <end position="23"/>
    </location>
</feature>
<gene>
    <name evidence="3" type="primary">choX</name>
    <name evidence="3" type="ORF">F3S47_13480</name>
</gene>
<dbReference type="GO" id="GO:0042597">
    <property type="term" value="C:periplasmic space"/>
    <property type="evidence" value="ECO:0007669"/>
    <property type="project" value="InterPro"/>
</dbReference>
<evidence type="ECO:0000313" key="4">
    <source>
        <dbReference type="Proteomes" id="UP000326554"/>
    </source>
</evidence>
<dbReference type="RefSeq" id="WP_150445803.1">
    <property type="nucleotide sequence ID" value="NZ_VYQE01000004.1"/>
</dbReference>
<reference evidence="3 4" key="1">
    <citation type="submission" date="2019-09" db="EMBL/GenBank/DDBJ databases">
        <authorList>
            <person name="Park J.-S."/>
            <person name="Choi H.-J."/>
        </authorList>
    </citation>
    <scope>NUCLEOTIDE SEQUENCE [LARGE SCALE GENOMIC DNA]</scope>
    <source>
        <strain evidence="3 4">176SS1-4</strain>
    </source>
</reference>
<evidence type="ECO:0000256" key="1">
    <source>
        <dbReference type="SAM" id="SignalP"/>
    </source>
</evidence>
<dbReference type="GO" id="GO:0022857">
    <property type="term" value="F:transmembrane transporter activity"/>
    <property type="evidence" value="ECO:0007669"/>
    <property type="project" value="InterPro"/>
</dbReference>
<organism evidence="3 4">
    <name type="scientific">Histidinibacterium aquaticum</name>
    <dbReference type="NCBI Taxonomy" id="2613962"/>
    <lineage>
        <taxon>Bacteria</taxon>
        <taxon>Pseudomonadati</taxon>
        <taxon>Pseudomonadota</taxon>
        <taxon>Alphaproteobacteria</taxon>
        <taxon>Rhodobacterales</taxon>
        <taxon>Paracoccaceae</taxon>
        <taxon>Histidinibacterium</taxon>
    </lineage>
</organism>
<dbReference type="Proteomes" id="UP000326554">
    <property type="component" value="Unassembled WGS sequence"/>
</dbReference>
<keyword evidence="1" id="KW-0732">Signal</keyword>